<evidence type="ECO:0000256" key="7">
    <source>
        <dbReference type="ARBA" id="ARBA00022723"/>
    </source>
</evidence>
<keyword evidence="12 16" id="KW-1133">Transmembrane helix</keyword>
<dbReference type="InterPro" id="IPR025287">
    <property type="entry name" value="WAK_GUB"/>
</dbReference>
<organism evidence="19 20">
    <name type="scientific">Eucalyptus globulus</name>
    <name type="common">Tasmanian blue gum</name>
    <dbReference type="NCBI Taxonomy" id="34317"/>
    <lineage>
        <taxon>Eukaryota</taxon>
        <taxon>Viridiplantae</taxon>
        <taxon>Streptophyta</taxon>
        <taxon>Embryophyta</taxon>
        <taxon>Tracheophyta</taxon>
        <taxon>Spermatophyta</taxon>
        <taxon>Magnoliopsida</taxon>
        <taxon>eudicotyledons</taxon>
        <taxon>Gunneridae</taxon>
        <taxon>Pentapetalae</taxon>
        <taxon>rosids</taxon>
        <taxon>malvids</taxon>
        <taxon>Myrtales</taxon>
        <taxon>Myrtaceae</taxon>
        <taxon>Myrtoideae</taxon>
        <taxon>Eucalypteae</taxon>
        <taxon>Eucalyptus</taxon>
    </lineage>
</organism>
<evidence type="ECO:0000259" key="18">
    <source>
        <dbReference type="PROSITE" id="PS50089"/>
    </source>
</evidence>
<evidence type="ECO:0000256" key="8">
    <source>
        <dbReference type="ARBA" id="ARBA00022729"/>
    </source>
</evidence>
<keyword evidence="7" id="KW-0479">Metal-binding</keyword>
<dbReference type="PANTHER" id="PTHR46279:SF31">
    <property type="entry name" value="RING-H2 FINGER PROTEIN ATL20-LIKE ISOFORM X1"/>
    <property type="match status" value="1"/>
</dbReference>
<dbReference type="SUPFAM" id="SSF57850">
    <property type="entry name" value="RING/U-box"/>
    <property type="match status" value="1"/>
</dbReference>
<dbReference type="Pfam" id="PF13639">
    <property type="entry name" value="zf-RING_2"/>
    <property type="match status" value="1"/>
</dbReference>
<dbReference type="CDD" id="cd16461">
    <property type="entry name" value="RING-H2_EL5-like"/>
    <property type="match status" value="1"/>
</dbReference>
<evidence type="ECO:0000256" key="12">
    <source>
        <dbReference type="ARBA" id="ARBA00022989"/>
    </source>
</evidence>
<dbReference type="InterPro" id="IPR001841">
    <property type="entry name" value="Znf_RING"/>
</dbReference>
<dbReference type="SMART" id="SM00184">
    <property type="entry name" value="RING"/>
    <property type="match status" value="1"/>
</dbReference>
<dbReference type="AlphaFoldDB" id="A0ABD3KX93"/>
<dbReference type="Pfam" id="PF13947">
    <property type="entry name" value="GUB_WAK_bind"/>
    <property type="match status" value="1"/>
</dbReference>
<evidence type="ECO:0000256" key="17">
    <source>
        <dbReference type="SAM" id="SignalP"/>
    </source>
</evidence>
<evidence type="ECO:0000256" key="2">
    <source>
        <dbReference type="ARBA" id="ARBA00004167"/>
    </source>
</evidence>
<keyword evidence="13 16" id="KW-0472">Membrane</keyword>
<evidence type="ECO:0000256" key="13">
    <source>
        <dbReference type="ARBA" id="ARBA00023136"/>
    </source>
</evidence>
<dbReference type="GO" id="GO:0016020">
    <property type="term" value="C:membrane"/>
    <property type="evidence" value="ECO:0007669"/>
    <property type="project" value="UniProtKB-SubCell"/>
</dbReference>
<comment type="caution">
    <text evidence="19">The sequence shown here is derived from an EMBL/GenBank/DDBJ whole genome shotgun (WGS) entry which is preliminary data.</text>
</comment>
<reference evidence="19 20" key="1">
    <citation type="submission" date="2024-11" db="EMBL/GenBank/DDBJ databases">
        <title>Chromosome-level genome assembly of Eucalyptus globulus Labill. provides insights into its genome evolution.</title>
        <authorList>
            <person name="Li X."/>
        </authorList>
    </citation>
    <scope>NUCLEOTIDE SEQUENCE [LARGE SCALE GENOMIC DNA]</scope>
    <source>
        <strain evidence="19">CL2024</strain>
        <tissue evidence="19">Fresh tender leaves</tissue>
    </source>
</reference>
<proteinExistence type="inferred from homology"/>
<dbReference type="EC" id="2.3.2.27" evidence="4"/>
<comment type="subcellular location">
    <subcellularLocation>
        <location evidence="2">Membrane</location>
        <topology evidence="2">Single-pass membrane protein</topology>
    </subcellularLocation>
</comment>
<name>A0ABD3KX93_EUCGL</name>
<protein>
    <recommendedName>
        <fullName evidence="4">RING-type E3 ubiquitin transferase</fullName>
        <ecNumber evidence="4">2.3.2.27</ecNumber>
    </recommendedName>
</protein>
<evidence type="ECO:0000256" key="15">
    <source>
        <dbReference type="PROSITE-ProRule" id="PRU00175"/>
    </source>
</evidence>
<dbReference type="Proteomes" id="UP001634007">
    <property type="component" value="Unassembled WGS sequence"/>
</dbReference>
<keyword evidence="9 15" id="KW-0863">Zinc-finger</keyword>
<dbReference type="EMBL" id="JBJKBG010000004">
    <property type="protein sequence ID" value="KAL3742919.1"/>
    <property type="molecule type" value="Genomic_DNA"/>
</dbReference>
<evidence type="ECO:0000256" key="5">
    <source>
        <dbReference type="ARBA" id="ARBA00022679"/>
    </source>
</evidence>
<feature type="domain" description="RING-type" evidence="18">
    <location>
        <begin position="337"/>
        <end position="379"/>
    </location>
</feature>
<evidence type="ECO:0000256" key="1">
    <source>
        <dbReference type="ARBA" id="ARBA00000900"/>
    </source>
</evidence>
<dbReference type="GO" id="GO:0061630">
    <property type="term" value="F:ubiquitin protein ligase activity"/>
    <property type="evidence" value="ECO:0007669"/>
    <property type="project" value="UniProtKB-EC"/>
</dbReference>
<comment type="similarity">
    <text evidence="14">Belongs to the RING-type zinc finger family. ATL subfamily.</text>
</comment>
<comment type="pathway">
    <text evidence="3">Protein modification; protein ubiquitination.</text>
</comment>
<dbReference type="GO" id="GO:0008270">
    <property type="term" value="F:zinc ion binding"/>
    <property type="evidence" value="ECO:0007669"/>
    <property type="project" value="UniProtKB-KW"/>
</dbReference>
<keyword evidence="6 16" id="KW-0812">Transmembrane</keyword>
<dbReference type="InterPro" id="IPR013083">
    <property type="entry name" value="Znf_RING/FYVE/PHD"/>
</dbReference>
<evidence type="ECO:0000256" key="4">
    <source>
        <dbReference type="ARBA" id="ARBA00012483"/>
    </source>
</evidence>
<dbReference type="PROSITE" id="PS50089">
    <property type="entry name" value="ZF_RING_2"/>
    <property type="match status" value="1"/>
</dbReference>
<keyword evidence="10" id="KW-0833">Ubl conjugation pathway</keyword>
<keyword evidence="8 17" id="KW-0732">Signal</keyword>
<keyword evidence="11" id="KW-0862">Zinc</keyword>
<keyword evidence="5" id="KW-0808">Transferase</keyword>
<evidence type="ECO:0000256" key="14">
    <source>
        <dbReference type="ARBA" id="ARBA00024209"/>
    </source>
</evidence>
<evidence type="ECO:0000256" key="11">
    <source>
        <dbReference type="ARBA" id="ARBA00022833"/>
    </source>
</evidence>
<evidence type="ECO:0000256" key="6">
    <source>
        <dbReference type="ARBA" id="ARBA00022692"/>
    </source>
</evidence>
<feature type="signal peptide" evidence="17">
    <location>
        <begin position="1"/>
        <end position="31"/>
    </location>
</feature>
<dbReference type="PANTHER" id="PTHR46279">
    <property type="entry name" value="RING/U-BOX SUPERFAMILY PROTEIN"/>
    <property type="match status" value="1"/>
</dbReference>
<evidence type="ECO:0000256" key="9">
    <source>
        <dbReference type="ARBA" id="ARBA00022771"/>
    </source>
</evidence>
<evidence type="ECO:0000256" key="16">
    <source>
        <dbReference type="SAM" id="Phobius"/>
    </source>
</evidence>
<sequence length="386" mass="41700">MPPSPRPGLAIASLLALLAHLLLLPHTPATAVEVCGIVSCPGSSAADQFLPPPSVQFPFRLDRQRQSHRCGYPGFDLSCTPGGDTLLLIPGSGEFTVKSITYSPTQSITLADPDSCLPRRLLTNFSLAGSVFRPLVPRQFTFLNCSDGTDLSPLASDGVRAMPVPCLSGSSYTVMSVPTKLYDRDSYPCEAMETVTVPLPWQFWVDVEAVISLTWDVPNCGSCRNRGGQCGYKSDNSTEVGCSNAARTGLSRSAKYGVILGVGVPGLLCLIGLASFVFGKNRARDQPVQSDATDVSNLIASRSAAVSMGLDRPTIESYPRTQLGESRRLPKPNDTTCPICLCEYQPKETLRTIPECNHYFHVDCIDGWLRLNATCPLCRYSPEDQS</sequence>
<keyword evidence="20" id="KW-1185">Reference proteome</keyword>
<evidence type="ECO:0000256" key="3">
    <source>
        <dbReference type="ARBA" id="ARBA00004906"/>
    </source>
</evidence>
<feature type="transmembrane region" description="Helical" evidence="16">
    <location>
        <begin position="256"/>
        <end position="278"/>
    </location>
</feature>
<dbReference type="InterPro" id="IPR046948">
    <property type="entry name" value="ATL20-22-like"/>
</dbReference>
<feature type="chain" id="PRO_5044787597" description="RING-type E3 ubiquitin transferase" evidence="17">
    <location>
        <begin position="32"/>
        <end position="386"/>
    </location>
</feature>
<comment type="catalytic activity">
    <reaction evidence="1">
        <text>S-ubiquitinyl-[E2 ubiquitin-conjugating enzyme]-L-cysteine + [acceptor protein]-L-lysine = [E2 ubiquitin-conjugating enzyme]-L-cysteine + N(6)-ubiquitinyl-[acceptor protein]-L-lysine.</text>
        <dbReference type="EC" id="2.3.2.27"/>
    </reaction>
</comment>
<dbReference type="Gene3D" id="3.30.40.10">
    <property type="entry name" value="Zinc/RING finger domain, C3HC4 (zinc finger)"/>
    <property type="match status" value="1"/>
</dbReference>
<accession>A0ABD3KX93</accession>
<evidence type="ECO:0000313" key="20">
    <source>
        <dbReference type="Proteomes" id="UP001634007"/>
    </source>
</evidence>
<gene>
    <name evidence="19" type="ORF">ACJRO7_018256</name>
</gene>
<evidence type="ECO:0000256" key="10">
    <source>
        <dbReference type="ARBA" id="ARBA00022786"/>
    </source>
</evidence>
<evidence type="ECO:0000313" key="19">
    <source>
        <dbReference type="EMBL" id="KAL3742919.1"/>
    </source>
</evidence>